<dbReference type="GO" id="GO:0008168">
    <property type="term" value="F:methyltransferase activity"/>
    <property type="evidence" value="ECO:0007669"/>
    <property type="project" value="UniProtKB-KW"/>
</dbReference>
<feature type="domain" description="Methyltransferase" evidence="2">
    <location>
        <begin position="41"/>
        <end position="135"/>
    </location>
</feature>
<evidence type="ECO:0000313" key="4">
    <source>
        <dbReference type="Proteomes" id="UP001524478"/>
    </source>
</evidence>
<comment type="caution">
    <text evidence="3">The sequence shown here is derived from an EMBL/GenBank/DDBJ whole genome shotgun (WGS) entry which is preliminary data.</text>
</comment>
<keyword evidence="4" id="KW-1185">Reference proteome</keyword>
<dbReference type="InterPro" id="IPR041698">
    <property type="entry name" value="Methyltransf_25"/>
</dbReference>
<dbReference type="SUPFAM" id="SSF53335">
    <property type="entry name" value="S-adenosyl-L-methionine-dependent methyltransferases"/>
    <property type="match status" value="1"/>
</dbReference>
<dbReference type="RefSeq" id="WP_246565883.1">
    <property type="nucleotide sequence ID" value="NZ_JAHLOH010000045.1"/>
</dbReference>
<dbReference type="Proteomes" id="UP001524478">
    <property type="component" value="Unassembled WGS sequence"/>
</dbReference>
<dbReference type="EMBL" id="JANGAC010000015">
    <property type="protein sequence ID" value="MCQ4924776.1"/>
    <property type="molecule type" value="Genomic_DNA"/>
</dbReference>
<evidence type="ECO:0000259" key="2">
    <source>
        <dbReference type="Pfam" id="PF13649"/>
    </source>
</evidence>
<proteinExistence type="predicted"/>
<organism evidence="3 4">
    <name type="scientific">Tissierella carlieri</name>
    <dbReference type="NCBI Taxonomy" id="689904"/>
    <lineage>
        <taxon>Bacteria</taxon>
        <taxon>Bacillati</taxon>
        <taxon>Bacillota</taxon>
        <taxon>Tissierellia</taxon>
        <taxon>Tissierellales</taxon>
        <taxon>Tissierellaceae</taxon>
        <taxon>Tissierella</taxon>
    </lineage>
</organism>
<dbReference type="Gene3D" id="2.20.25.110">
    <property type="entry name" value="S-adenosyl-L-methionine-dependent methyltransferases"/>
    <property type="match status" value="1"/>
</dbReference>
<dbReference type="Pfam" id="PF13649">
    <property type="entry name" value="Methyltransf_25"/>
    <property type="match status" value="1"/>
</dbReference>
<dbReference type="Gene3D" id="3.40.50.150">
    <property type="entry name" value="Vaccinia Virus protein VP39"/>
    <property type="match status" value="1"/>
</dbReference>
<gene>
    <name evidence="3" type="ORF">NE686_16855</name>
</gene>
<accession>A0ABT1SE63</accession>
<sequence length="246" mass="29956">MDIYNKFASIYDELMMDFNYEDWFNYIEDIFKKYNKTPRKIIEMACGTGNLSYYLARKGYNLTCFDLSENMLSQAYGKLRKFKNVKLIKQNMIDFNFKESFDSIISICDSINYITRKEDLLQTFKNVWNHLEDDGIFIFDINSFYKLKYIIGNNTFVEDREDVFYTWQNYYDENKNICEFYLTFFFSEDGEIYERFDEEHKERAYKLDEIVELLKKAGFRDVDYFQAFQFEKPVEKTERINFVAIK</sequence>
<reference evidence="3 4" key="1">
    <citation type="submission" date="2022-06" db="EMBL/GenBank/DDBJ databases">
        <title>Isolation of gut microbiota from human fecal samples.</title>
        <authorList>
            <person name="Pamer E.G."/>
            <person name="Barat B."/>
            <person name="Waligurski E."/>
            <person name="Medina S."/>
            <person name="Paddock L."/>
            <person name="Mostad J."/>
        </authorList>
    </citation>
    <scope>NUCLEOTIDE SEQUENCE [LARGE SCALE GENOMIC DNA]</scope>
    <source>
        <strain evidence="3 4">DFI.7.95</strain>
    </source>
</reference>
<keyword evidence="1" id="KW-0808">Transferase</keyword>
<protein>
    <submittedName>
        <fullName evidence="3">Class I SAM-dependent methyltransferase</fullName>
    </submittedName>
</protein>
<name>A0ABT1SE63_9FIRM</name>
<evidence type="ECO:0000256" key="1">
    <source>
        <dbReference type="ARBA" id="ARBA00022679"/>
    </source>
</evidence>
<dbReference type="CDD" id="cd02440">
    <property type="entry name" value="AdoMet_MTases"/>
    <property type="match status" value="1"/>
</dbReference>
<dbReference type="GO" id="GO:0032259">
    <property type="term" value="P:methylation"/>
    <property type="evidence" value="ECO:0007669"/>
    <property type="project" value="UniProtKB-KW"/>
</dbReference>
<evidence type="ECO:0000313" key="3">
    <source>
        <dbReference type="EMBL" id="MCQ4924776.1"/>
    </source>
</evidence>
<keyword evidence="3" id="KW-0489">Methyltransferase</keyword>
<dbReference type="InterPro" id="IPR029063">
    <property type="entry name" value="SAM-dependent_MTases_sf"/>
</dbReference>
<dbReference type="PANTHER" id="PTHR43861">
    <property type="entry name" value="TRANS-ACONITATE 2-METHYLTRANSFERASE-RELATED"/>
    <property type="match status" value="1"/>
</dbReference>